<proteinExistence type="predicted"/>
<dbReference type="Gene3D" id="2.160.20.10">
    <property type="entry name" value="Single-stranded right-handed beta-helix, Pectin lyase-like"/>
    <property type="match status" value="1"/>
</dbReference>
<reference evidence="2 3" key="1">
    <citation type="journal article" date="2019" name="Int. J. Syst. Evol. Microbiol.">
        <title>Streptomyces cyaneochromogenes sp. nov., a blue pigment-producing actinomycete from manganese-contaminated soil.</title>
        <authorList>
            <person name="Tang X."/>
            <person name="Zhao J."/>
            <person name="Li K."/>
            <person name="Chen Z."/>
            <person name="Sun Y."/>
            <person name="Gao J."/>
        </authorList>
    </citation>
    <scope>NUCLEOTIDE SEQUENCE [LARGE SCALE GENOMIC DNA]</scope>
    <source>
        <strain evidence="2 3">MK-45</strain>
    </source>
</reference>
<dbReference type="InterPro" id="IPR011050">
    <property type="entry name" value="Pectin_lyase_fold/virulence"/>
</dbReference>
<gene>
    <name evidence="2" type="ORF">EJ357_20755</name>
</gene>
<dbReference type="Proteomes" id="UP000280298">
    <property type="component" value="Chromosome"/>
</dbReference>
<accession>A0A3Q9EU66</accession>
<dbReference type="OrthoDB" id="3403180at2"/>
<dbReference type="AlphaFoldDB" id="A0A3Q9EU66"/>
<feature type="chain" id="PRO_5018628646" description="Right-handed parallel beta-helix repeat-containing protein" evidence="1">
    <location>
        <begin position="33"/>
        <end position="282"/>
    </location>
</feature>
<keyword evidence="1" id="KW-0732">Signal</keyword>
<evidence type="ECO:0000313" key="3">
    <source>
        <dbReference type="Proteomes" id="UP000280298"/>
    </source>
</evidence>
<organism evidence="2 3">
    <name type="scientific">Streptomyces cyaneochromogenes</name>
    <dbReference type="NCBI Taxonomy" id="2496836"/>
    <lineage>
        <taxon>Bacteria</taxon>
        <taxon>Bacillati</taxon>
        <taxon>Actinomycetota</taxon>
        <taxon>Actinomycetes</taxon>
        <taxon>Kitasatosporales</taxon>
        <taxon>Streptomycetaceae</taxon>
        <taxon>Streptomyces</taxon>
    </lineage>
</organism>
<keyword evidence="3" id="KW-1185">Reference proteome</keyword>
<dbReference type="RefSeq" id="WP_126393108.1">
    <property type="nucleotide sequence ID" value="NZ_CP034539.1"/>
</dbReference>
<sequence>MKRKSIFRLTNLGAVAGLALSVSVLPVAPAHALTFVPCGNIAALRAAITASNTSNENIVLAPFCTYTITNTANTDDGGNGLPSVTGSFSISGFNVTVRRSAATGTPNFRVFNVESGGDLTLNSIHVRGGRVPGNVGGGIRVSDAGSTLTVRGGSIRDNDAGFGGGIRLREGGSAVLLNTLVSGNDATGSGGGISHAGSSLRVDFSRVLGNTAGLEGGGIRTTSPGVATLRASVVTGNTALGTLQGGGIYEGPNSQVTLDSTLVSNNTPNNCRPVGAVPGCAN</sequence>
<evidence type="ECO:0000313" key="2">
    <source>
        <dbReference type="EMBL" id="AZQ35631.1"/>
    </source>
</evidence>
<protein>
    <recommendedName>
        <fullName evidence="4">Right-handed parallel beta-helix repeat-containing protein</fullName>
    </recommendedName>
</protein>
<dbReference type="KEGG" id="scya:EJ357_20755"/>
<dbReference type="EMBL" id="CP034539">
    <property type="protein sequence ID" value="AZQ35631.1"/>
    <property type="molecule type" value="Genomic_DNA"/>
</dbReference>
<dbReference type="SUPFAM" id="SSF51126">
    <property type="entry name" value="Pectin lyase-like"/>
    <property type="match status" value="1"/>
</dbReference>
<name>A0A3Q9EU66_9ACTN</name>
<evidence type="ECO:0000256" key="1">
    <source>
        <dbReference type="SAM" id="SignalP"/>
    </source>
</evidence>
<feature type="signal peptide" evidence="1">
    <location>
        <begin position="1"/>
        <end position="32"/>
    </location>
</feature>
<dbReference type="InterPro" id="IPR012334">
    <property type="entry name" value="Pectin_lyas_fold"/>
</dbReference>
<evidence type="ECO:0008006" key="4">
    <source>
        <dbReference type="Google" id="ProtNLM"/>
    </source>
</evidence>